<accession>A0AAJ0FER1</accession>
<organism evidence="1 2">
    <name type="scientific">Phialemonium atrogriseum</name>
    <dbReference type="NCBI Taxonomy" id="1093897"/>
    <lineage>
        <taxon>Eukaryota</taxon>
        <taxon>Fungi</taxon>
        <taxon>Dikarya</taxon>
        <taxon>Ascomycota</taxon>
        <taxon>Pezizomycotina</taxon>
        <taxon>Sordariomycetes</taxon>
        <taxon>Sordariomycetidae</taxon>
        <taxon>Cephalothecales</taxon>
        <taxon>Cephalothecaceae</taxon>
        <taxon>Phialemonium</taxon>
    </lineage>
</organism>
<protein>
    <submittedName>
        <fullName evidence="1">Uncharacterized protein</fullName>
    </submittedName>
</protein>
<dbReference type="EMBL" id="MU839019">
    <property type="protein sequence ID" value="KAK1764637.1"/>
    <property type="molecule type" value="Genomic_DNA"/>
</dbReference>
<keyword evidence="2" id="KW-1185">Reference proteome</keyword>
<evidence type="ECO:0000313" key="2">
    <source>
        <dbReference type="Proteomes" id="UP001244011"/>
    </source>
</evidence>
<gene>
    <name evidence="1" type="ORF">QBC33DRAFT_457042</name>
</gene>
<evidence type="ECO:0000313" key="1">
    <source>
        <dbReference type="EMBL" id="KAK1764637.1"/>
    </source>
</evidence>
<dbReference type="GeneID" id="85308025"/>
<proteinExistence type="predicted"/>
<comment type="caution">
    <text evidence="1">The sequence shown here is derived from an EMBL/GenBank/DDBJ whole genome shotgun (WGS) entry which is preliminary data.</text>
</comment>
<sequence>MDRARTEFYISSPWRWKPKGVDHVLRKMADTMAQEGAEFTFDTESSFFKVKCLARDEDRTMNQFKIIQEEIEDEVLRSGTNEFLHPNGTINRGLDSDLIGYTPEHKVVKNVGGSHKEYTLPSTSTQFQLHDVWTGLETGNQKMAIHDLLNEERFALIERTNQVAVSYNLSGKAVYIFANAVEAIEKTFDNLDNLLAGLKIKDPVPTHIFNTESYVDNSHETFFADARYIGNITPALLTTTLLDRRLYNDPAVAYPALPRAISLRLCQFDERKQYHVSLLGPAIKTVHPPPRSTKSRVRTRLFGLGYRVRAEKGRGPNAREWIAGPGQGVNAGFPTQASQEHPALEQEEDKSAQVENWLIDISTNGGPQPADSVALDEMKAVLEKLAPSKSQTKRTAEELKSIKDFPTASSPISFGMGALVPEPTSSAMQLGPESKSPVKTALERQSGLQIPAADNTAKEAERKDSVKGTVQKKANARAAAGVHIVERPDYSSQFAPKMDDAIRQLVAKGPYLPGKITLRADFGRVLLRGIDESALNFRAEGSRSNGWPLEILSQRLRECKGTSFTKILTTDGVDVEYLVGIRDARTGQLLWNPEPTNRTIYSFACTAGQGNKNKEQFFLDIDGTEDAFTYVLRGKNEDKAPIWVHGLLRNWDFRVAMSHTNVAELENKFGPFARSLVANLQVTLASETDDPRLRWGIHDDFHVAVNHMRTLTKWRFMSRDGESHLNITEVLENDVQGCKSSPDMNGRNGWFMQMAQLYKGANRGRLERLGFPDRWYEASVTSAVAEDMLCQNESLCFAARADWDFESLKDAGALNAILKPALRMLQEMDSVGAGNDNRQAGMMKLPRPNNTFVPAPGVQVEDPNAVFW</sequence>
<name>A0AAJ0FER1_9PEZI</name>
<dbReference type="Proteomes" id="UP001244011">
    <property type="component" value="Unassembled WGS sequence"/>
</dbReference>
<dbReference type="RefSeq" id="XP_060280850.1">
    <property type="nucleotide sequence ID" value="XM_060424838.1"/>
</dbReference>
<dbReference type="AlphaFoldDB" id="A0AAJ0FER1"/>
<reference evidence="1" key="1">
    <citation type="submission" date="2023-06" db="EMBL/GenBank/DDBJ databases">
        <title>Genome-scale phylogeny and comparative genomics of the fungal order Sordariales.</title>
        <authorList>
            <consortium name="Lawrence Berkeley National Laboratory"/>
            <person name="Hensen N."/>
            <person name="Bonometti L."/>
            <person name="Westerberg I."/>
            <person name="Brannstrom I.O."/>
            <person name="Guillou S."/>
            <person name="Cros-Aarteil S."/>
            <person name="Calhoun S."/>
            <person name="Haridas S."/>
            <person name="Kuo A."/>
            <person name="Mondo S."/>
            <person name="Pangilinan J."/>
            <person name="Riley R."/>
            <person name="Labutti K."/>
            <person name="Andreopoulos B."/>
            <person name="Lipzen A."/>
            <person name="Chen C."/>
            <person name="Yanf M."/>
            <person name="Daum C."/>
            <person name="Ng V."/>
            <person name="Clum A."/>
            <person name="Steindorff A."/>
            <person name="Ohm R."/>
            <person name="Martin F."/>
            <person name="Silar P."/>
            <person name="Natvig D."/>
            <person name="Lalanne C."/>
            <person name="Gautier V."/>
            <person name="Ament-Velasquez S.L."/>
            <person name="Kruys A."/>
            <person name="Hutchinson M.I."/>
            <person name="Powell A.J."/>
            <person name="Barry K."/>
            <person name="Miller A.N."/>
            <person name="Grigoriev I.V."/>
            <person name="Debuchy R."/>
            <person name="Gladieux P."/>
            <person name="Thoren M.H."/>
            <person name="Johannesson H."/>
        </authorList>
    </citation>
    <scope>NUCLEOTIDE SEQUENCE</scope>
    <source>
        <strain evidence="1">8032-3</strain>
    </source>
</reference>